<dbReference type="AlphaFoldDB" id="A0A8T0PCW5"/>
<sequence length="157" mass="17344">MSFSVGAEQFGWVPMPPWLARRVGNLAELDGSLCGVVDLRVEAERYAFFTWSGGGAGASWSMRCSIHLQNLPRAISDEFVEEQVVVPLCSAGRKVLLATGRHKVFAYDPERVAMERVFSMEEFVDIPDGHREARLLLSIALHEESIAGVHLTLCLGL</sequence>
<proteinExistence type="predicted"/>
<dbReference type="Proteomes" id="UP000823388">
    <property type="component" value="Chromosome 8K"/>
</dbReference>
<accession>A0A8T0PCW5</accession>
<comment type="caution">
    <text evidence="1">The sequence shown here is derived from an EMBL/GenBank/DDBJ whole genome shotgun (WGS) entry which is preliminary data.</text>
</comment>
<reference evidence="1" key="1">
    <citation type="submission" date="2020-05" db="EMBL/GenBank/DDBJ databases">
        <title>WGS assembly of Panicum virgatum.</title>
        <authorList>
            <person name="Lovell J.T."/>
            <person name="Jenkins J."/>
            <person name="Shu S."/>
            <person name="Juenger T.E."/>
            <person name="Schmutz J."/>
        </authorList>
    </citation>
    <scope>NUCLEOTIDE SEQUENCE</scope>
    <source>
        <strain evidence="1">AP13</strain>
    </source>
</reference>
<evidence type="ECO:0000313" key="2">
    <source>
        <dbReference type="Proteomes" id="UP000823388"/>
    </source>
</evidence>
<keyword evidence="2" id="KW-1185">Reference proteome</keyword>
<evidence type="ECO:0000313" key="1">
    <source>
        <dbReference type="EMBL" id="KAG2559981.1"/>
    </source>
</evidence>
<protein>
    <submittedName>
        <fullName evidence="1">Uncharacterized protein</fullName>
    </submittedName>
</protein>
<organism evidence="1 2">
    <name type="scientific">Panicum virgatum</name>
    <name type="common">Blackwell switchgrass</name>
    <dbReference type="NCBI Taxonomy" id="38727"/>
    <lineage>
        <taxon>Eukaryota</taxon>
        <taxon>Viridiplantae</taxon>
        <taxon>Streptophyta</taxon>
        <taxon>Embryophyta</taxon>
        <taxon>Tracheophyta</taxon>
        <taxon>Spermatophyta</taxon>
        <taxon>Magnoliopsida</taxon>
        <taxon>Liliopsida</taxon>
        <taxon>Poales</taxon>
        <taxon>Poaceae</taxon>
        <taxon>PACMAD clade</taxon>
        <taxon>Panicoideae</taxon>
        <taxon>Panicodae</taxon>
        <taxon>Paniceae</taxon>
        <taxon>Panicinae</taxon>
        <taxon>Panicum</taxon>
        <taxon>Panicum sect. Hiantes</taxon>
    </lineage>
</organism>
<dbReference type="EMBL" id="CM029051">
    <property type="protein sequence ID" value="KAG2559981.1"/>
    <property type="molecule type" value="Genomic_DNA"/>
</dbReference>
<name>A0A8T0PCW5_PANVG</name>
<gene>
    <name evidence="1" type="ORF">PVAP13_8KG033651</name>
</gene>